<keyword evidence="1" id="KW-0804">Transcription</keyword>
<dbReference type="EMBL" id="CP019791">
    <property type="protein sequence ID" value="AQT69359.1"/>
    <property type="molecule type" value="Genomic_DNA"/>
</dbReference>
<evidence type="ECO:0000259" key="2">
    <source>
        <dbReference type="Pfam" id="PF02357"/>
    </source>
</evidence>
<protein>
    <submittedName>
        <fullName evidence="3">Transcriptional activator RfaH</fullName>
    </submittedName>
</protein>
<dbReference type="STRING" id="1936003.STSP2_02548"/>
<dbReference type="Pfam" id="PF02357">
    <property type="entry name" value="NusG"/>
    <property type="match status" value="1"/>
</dbReference>
<dbReference type="InterPro" id="IPR036735">
    <property type="entry name" value="NGN_dom_sf"/>
</dbReference>
<sequence length="182" mass="20458">MLKASENPPVVWPEGVGIADFEGTWWVAHTKSRNEKALAWQMLKKEIQYFLPMAKKVTKRRGRTIRSFLPLFTGYIFFCGDESDRIEVLKTNRVANLIPVKDQDELVSDLEPIERVIREGQDIRPHNYVKAGQKCRVIAGPLMGTEGIAVTSGEGMRLVLQVDMLGQATSVEVASDLIETVE</sequence>
<name>A0A1U9NN91_9BACT</name>
<dbReference type="SUPFAM" id="SSF50104">
    <property type="entry name" value="Translation proteins SH3-like domain"/>
    <property type="match status" value="1"/>
</dbReference>
<evidence type="ECO:0000313" key="3">
    <source>
        <dbReference type="EMBL" id="AQT69359.1"/>
    </source>
</evidence>
<dbReference type="OrthoDB" id="275381at2"/>
<dbReference type="AlphaFoldDB" id="A0A1U9NN91"/>
<keyword evidence="4" id="KW-1185">Reference proteome</keyword>
<dbReference type="CDD" id="cd09895">
    <property type="entry name" value="NGN_SP_UpxY"/>
    <property type="match status" value="1"/>
</dbReference>
<evidence type="ECO:0000256" key="1">
    <source>
        <dbReference type="ARBA" id="ARBA00023163"/>
    </source>
</evidence>
<dbReference type="GO" id="GO:0006354">
    <property type="term" value="P:DNA-templated transcription elongation"/>
    <property type="evidence" value="ECO:0007669"/>
    <property type="project" value="InterPro"/>
</dbReference>
<feature type="domain" description="NusG-like N-terminal" evidence="2">
    <location>
        <begin position="24"/>
        <end position="101"/>
    </location>
</feature>
<evidence type="ECO:0000313" key="4">
    <source>
        <dbReference type="Proteomes" id="UP000189674"/>
    </source>
</evidence>
<dbReference type="KEGG" id="alus:STSP2_02548"/>
<proteinExistence type="predicted"/>
<gene>
    <name evidence="3" type="ORF">STSP2_02548</name>
</gene>
<organism evidence="3 4">
    <name type="scientific">Anaerohalosphaera lusitana</name>
    <dbReference type="NCBI Taxonomy" id="1936003"/>
    <lineage>
        <taxon>Bacteria</taxon>
        <taxon>Pseudomonadati</taxon>
        <taxon>Planctomycetota</taxon>
        <taxon>Phycisphaerae</taxon>
        <taxon>Sedimentisphaerales</taxon>
        <taxon>Anaerohalosphaeraceae</taxon>
        <taxon>Anaerohalosphaera</taxon>
    </lineage>
</organism>
<dbReference type="CDD" id="cd06091">
    <property type="entry name" value="KOW_NusG"/>
    <property type="match status" value="1"/>
</dbReference>
<reference evidence="4" key="1">
    <citation type="submission" date="2017-02" db="EMBL/GenBank/DDBJ databases">
        <title>Comparative genomics and description of representatives of a novel lineage of planctomycetes thriving in anoxic sediments.</title>
        <authorList>
            <person name="Spring S."/>
            <person name="Bunk B."/>
            <person name="Sproer C."/>
        </authorList>
    </citation>
    <scope>NUCLEOTIDE SEQUENCE [LARGE SCALE GENOMIC DNA]</scope>
    <source>
        <strain evidence="4">ST-NAGAB-D1</strain>
    </source>
</reference>
<dbReference type="InterPro" id="IPR006645">
    <property type="entry name" value="NGN-like_dom"/>
</dbReference>
<dbReference type="Proteomes" id="UP000189674">
    <property type="component" value="Chromosome"/>
</dbReference>
<dbReference type="Gene3D" id="3.30.70.940">
    <property type="entry name" value="NusG, N-terminal domain"/>
    <property type="match status" value="1"/>
</dbReference>
<dbReference type="InterPro" id="IPR008991">
    <property type="entry name" value="Translation_prot_SH3-like_sf"/>
</dbReference>
<dbReference type="SUPFAM" id="SSF82679">
    <property type="entry name" value="N-utilization substance G protein NusG, N-terminal domain"/>
    <property type="match status" value="1"/>
</dbReference>
<dbReference type="RefSeq" id="WP_146663052.1">
    <property type="nucleotide sequence ID" value="NZ_CP019791.1"/>
</dbReference>
<accession>A0A1U9NN91</accession>